<proteinExistence type="predicted"/>
<reference evidence="2 4" key="2">
    <citation type="submission" date="2021-08" db="EMBL/GenBank/DDBJ databases">
        <title>Genome sequences of Xanthomonas cucurbitae isolates from 5 Midwestern US states.</title>
        <authorList>
            <person name="Hind S.R."/>
        </authorList>
    </citation>
    <scope>NUCLEOTIDE SEQUENCE [LARGE SCALE GENOMIC DNA]</scope>
    <source>
        <strain evidence="2 4">OH_261</strain>
    </source>
</reference>
<accession>A0A2S7DRF1</accession>
<gene>
    <name evidence="2" type="ORF">K6978_19105</name>
    <name evidence="1" type="ORF">XcuCFBP2542_10100</name>
</gene>
<evidence type="ECO:0000313" key="2">
    <source>
        <dbReference type="EMBL" id="WDM71416.1"/>
    </source>
</evidence>
<name>A0A2S7DRF1_9XANT</name>
<dbReference type="AlphaFoldDB" id="A0A2S7DRF1"/>
<protein>
    <recommendedName>
        <fullName evidence="5">DUF222 domain-containing protein</fullName>
    </recommendedName>
</protein>
<dbReference type="OrthoDB" id="5998570at2"/>
<dbReference type="Proteomes" id="UP000239561">
    <property type="component" value="Unassembled WGS sequence"/>
</dbReference>
<reference evidence="1 3" key="1">
    <citation type="submission" date="2016-08" db="EMBL/GenBank/DDBJ databases">
        <authorList>
            <person name="Seilhamer J.J."/>
        </authorList>
    </citation>
    <scope>NUCLEOTIDE SEQUENCE [LARGE SCALE GENOMIC DNA]</scope>
    <source>
        <strain evidence="1 3">CFBP2542</strain>
    </source>
</reference>
<evidence type="ECO:0000313" key="3">
    <source>
        <dbReference type="Proteomes" id="UP000239561"/>
    </source>
</evidence>
<evidence type="ECO:0000313" key="4">
    <source>
        <dbReference type="Proteomes" id="UP001214201"/>
    </source>
</evidence>
<keyword evidence="4" id="KW-1185">Reference proteome</keyword>
<sequence length="198" mass="21205">MPQRLFDAAIQQLACRERQQEQAAQIARGVVATAMQPGRDGCTAGTPLQIEAMLRTAAAQGDTDAKRYLLAQRAAQVMQRAVAEAPAGTQARLSSADEREVDALVKDLELLALSGDRDAIETLAQVVESPLLHAPDPVYAAAWRLASRQPPTRTPDLAAPLEAEDEIVESLPPQQQQQARSLAVELFGYCCRAHGGAG</sequence>
<dbReference type="EMBL" id="CP082214">
    <property type="protein sequence ID" value="WDM71416.1"/>
    <property type="molecule type" value="Genomic_DNA"/>
</dbReference>
<evidence type="ECO:0008006" key="5">
    <source>
        <dbReference type="Google" id="ProtNLM"/>
    </source>
</evidence>
<organism evidence="1 3">
    <name type="scientific">Xanthomonas cucurbitae</name>
    <dbReference type="NCBI Taxonomy" id="56453"/>
    <lineage>
        <taxon>Bacteria</taxon>
        <taxon>Pseudomonadati</taxon>
        <taxon>Pseudomonadota</taxon>
        <taxon>Gammaproteobacteria</taxon>
        <taxon>Lysobacterales</taxon>
        <taxon>Lysobacteraceae</taxon>
        <taxon>Xanthomonas</taxon>
    </lineage>
</organism>
<dbReference type="Proteomes" id="UP001214201">
    <property type="component" value="Chromosome"/>
</dbReference>
<evidence type="ECO:0000313" key="1">
    <source>
        <dbReference type="EMBL" id="PPU76398.1"/>
    </source>
</evidence>
<dbReference type="EMBL" id="MDED01000016">
    <property type="protein sequence ID" value="PPU76398.1"/>
    <property type="molecule type" value="Genomic_DNA"/>
</dbReference>